<dbReference type="RefSeq" id="WP_354641716.1">
    <property type="nucleotide sequence ID" value="NZ_CP159872.1"/>
</dbReference>
<dbReference type="InterPro" id="IPR005545">
    <property type="entry name" value="YCII"/>
</dbReference>
<dbReference type="PANTHER" id="PTHR33606">
    <property type="entry name" value="PROTEIN YCII"/>
    <property type="match status" value="1"/>
</dbReference>
<dbReference type="InterPro" id="IPR051807">
    <property type="entry name" value="Sec-metab_biosynth-assoc"/>
</dbReference>
<comment type="similarity">
    <text evidence="1">Belongs to the YciI family.</text>
</comment>
<accession>A0AAU8JZW3</accession>
<protein>
    <submittedName>
        <fullName evidence="3">YciI family protein</fullName>
    </submittedName>
</protein>
<dbReference type="AlphaFoldDB" id="A0AAU8JZW3"/>
<dbReference type="InterPro" id="IPR011008">
    <property type="entry name" value="Dimeric_a/b-barrel"/>
</dbReference>
<evidence type="ECO:0000259" key="2">
    <source>
        <dbReference type="Pfam" id="PF03795"/>
    </source>
</evidence>
<dbReference type="PANTHER" id="PTHR33606:SF3">
    <property type="entry name" value="PROTEIN YCII"/>
    <property type="match status" value="1"/>
</dbReference>
<sequence>MTSVLWTLHCLDGPGAAGRRDELRPAHSARLGTADPAPLLYGPLLADDGVTQLGSLFLIEAPDRATVRRWVDEDPFTAGGVWQEVRIHALRLSDRSPVRIPTPAGPPQTP</sequence>
<evidence type="ECO:0000256" key="1">
    <source>
        <dbReference type="ARBA" id="ARBA00007689"/>
    </source>
</evidence>
<evidence type="ECO:0000313" key="3">
    <source>
        <dbReference type="EMBL" id="XCM80781.1"/>
    </source>
</evidence>
<gene>
    <name evidence="3" type="ORF">ABWK59_18590</name>
</gene>
<dbReference type="Pfam" id="PF03795">
    <property type="entry name" value="YCII"/>
    <property type="match status" value="1"/>
</dbReference>
<proteinExistence type="inferred from homology"/>
<dbReference type="SUPFAM" id="SSF54909">
    <property type="entry name" value="Dimeric alpha+beta barrel"/>
    <property type="match status" value="1"/>
</dbReference>
<organism evidence="3">
    <name type="scientific">Kitasatospora camelliae</name>
    <dbReference type="NCBI Taxonomy" id="3156397"/>
    <lineage>
        <taxon>Bacteria</taxon>
        <taxon>Bacillati</taxon>
        <taxon>Actinomycetota</taxon>
        <taxon>Actinomycetes</taxon>
        <taxon>Kitasatosporales</taxon>
        <taxon>Streptomycetaceae</taxon>
        <taxon>Kitasatospora</taxon>
    </lineage>
</organism>
<feature type="domain" description="YCII-related" evidence="2">
    <location>
        <begin position="5"/>
        <end position="88"/>
    </location>
</feature>
<name>A0AAU8JZW3_9ACTN</name>
<reference evidence="3" key="1">
    <citation type="submission" date="2024-06" db="EMBL/GenBank/DDBJ databases">
        <title>The genome sequences of Kitasatospora sp. strain HUAS MG31.</title>
        <authorList>
            <person name="Mo P."/>
        </authorList>
    </citation>
    <scope>NUCLEOTIDE SEQUENCE</scope>
    <source>
        <strain evidence="3">HUAS MG31</strain>
    </source>
</reference>
<dbReference type="KEGG" id="kcm:ABWK59_18590"/>
<dbReference type="Gene3D" id="3.30.70.1060">
    <property type="entry name" value="Dimeric alpha+beta barrel"/>
    <property type="match status" value="1"/>
</dbReference>
<dbReference type="EMBL" id="CP159872">
    <property type="protein sequence ID" value="XCM80781.1"/>
    <property type="molecule type" value="Genomic_DNA"/>
</dbReference>